<dbReference type="PIRSF" id="PIRSF005378">
    <property type="entry name" value="RNA3'_term_phos_cycl_euk"/>
    <property type="match status" value="1"/>
</dbReference>
<dbReference type="GO" id="GO:0006396">
    <property type="term" value="P:RNA processing"/>
    <property type="evidence" value="ECO:0007669"/>
    <property type="project" value="InterPro"/>
</dbReference>
<evidence type="ECO:0000256" key="4">
    <source>
        <dbReference type="ARBA" id="ARBA00022598"/>
    </source>
</evidence>
<feature type="binding site" evidence="8">
    <location>
        <position position="101"/>
    </location>
    <ligand>
        <name>ATP</name>
        <dbReference type="ChEBI" id="CHEBI:30616"/>
    </ligand>
</feature>
<keyword evidence="4 11" id="KW-0436">Ligase</keyword>
<dbReference type="EnsemblMetazoa" id="PHUM120180-RA">
    <property type="protein sequence ID" value="PHUM120180-PA"/>
    <property type="gene ID" value="PHUM120180"/>
</dbReference>
<dbReference type="NCBIfam" id="TIGR03399">
    <property type="entry name" value="RNA_3prim_cycl"/>
    <property type="match status" value="1"/>
</dbReference>
<keyword evidence="8" id="KW-0067">ATP-binding</keyword>
<feature type="binding site" evidence="8">
    <location>
        <begin position="290"/>
        <end position="294"/>
    </location>
    <ligand>
        <name>ATP</name>
        <dbReference type="ChEBI" id="CHEBI:30616"/>
    </ligand>
</feature>
<dbReference type="SUPFAM" id="SSF55205">
    <property type="entry name" value="EPT/RTPC-like"/>
    <property type="match status" value="2"/>
</dbReference>
<accession>E0VDL9</accession>
<dbReference type="PANTHER" id="PTHR11096">
    <property type="entry name" value="RNA 3' TERMINAL PHOSPHATE CYCLASE"/>
    <property type="match status" value="1"/>
</dbReference>
<evidence type="ECO:0000313" key="12">
    <source>
        <dbReference type="EnsemblMetazoa" id="PHUM120180-PA"/>
    </source>
</evidence>
<evidence type="ECO:0000256" key="5">
    <source>
        <dbReference type="ARBA" id="ARBA00022741"/>
    </source>
</evidence>
<dbReference type="SUPFAM" id="SSF52913">
    <property type="entry name" value="RNA 3'-terminal phosphate cyclase, RPTC, insert domain"/>
    <property type="match status" value="1"/>
</dbReference>
<dbReference type="OMA" id="WSPPIDY"/>
<evidence type="ECO:0000256" key="8">
    <source>
        <dbReference type="PIRSR" id="PIRSR005378-2"/>
    </source>
</evidence>
<dbReference type="VEuPathDB" id="VectorBase:PHUM120180"/>
<dbReference type="InterPro" id="IPR037136">
    <property type="entry name" value="RNA3'_phos_cyclase_dom_sf"/>
</dbReference>
<dbReference type="Gene3D" id="3.30.360.20">
    <property type="entry name" value="RNA 3'-terminal phosphate cyclase, insert domain"/>
    <property type="match status" value="1"/>
</dbReference>
<dbReference type="EMBL" id="AAZO01001415">
    <property type="status" value="NOT_ANNOTATED_CDS"/>
    <property type="molecule type" value="Genomic_DNA"/>
</dbReference>
<dbReference type="HOGENOM" id="CLU_027882_0_1_1"/>
<dbReference type="GeneID" id="8238339"/>
<reference evidence="12" key="3">
    <citation type="submission" date="2021-02" db="UniProtKB">
        <authorList>
            <consortium name="EnsemblMetazoa"/>
        </authorList>
    </citation>
    <scope>IDENTIFICATION</scope>
    <source>
        <strain evidence="12">USDA</strain>
    </source>
</reference>
<dbReference type="eggNOG" id="KOG3980">
    <property type="taxonomic scope" value="Eukaryota"/>
</dbReference>
<reference evidence="11" key="2">
    <citation type="submission" date="2007-04" db="EMBL/GenBank/DDBJ databases">
        <title>The genome of the human body louse.</title>
        <authorList>
            <consortium name="The Human Body Louse Genome Consortium"/>
            <person name="Kirkness E."/>
            <person name="Walenz B."/>
            <person name="Hass B."/>
            <person name="Bruggner R."/>
            <person name="Strausberg R."/>
        </authorList>
    </citation>
    <scope>NUCLEOTIDE SEQUENCE</scope>
    <source>
        <strain evidence="11">USDA</strain>
    </source>
</reference>
<dbReference type="InterPro" id="IPR017770">
    <property type="entry name" value="RNA3'_term_phos_cyc_type_1"/>
</dbReference>
<evidence type="ECO:0000256" key="1">
    <source>
        <dbReference type="ARBA" id="ARBA00009206"/>
    </source>
</evidence>
<dbReference type="Pfam" id="PF05189">
    <property type="entry name" value="RTC_insert"/>
    <property type="match status" value="1"/>
</dbReference>
<evidence type="ECO:0000313" key="13">
    <source>
        <dbReference type="Proteomes" id="UP000009046"/>
    </source>
</evidence>
<dbReference type="OrthoDB" id="25029at2759"/>
<dbReference type="CTD" id="8238339"/>
<evidence type="ECO:0000259" key="10">
    <source>
        <dbReference type="Pfam" id="PF05189"/>
    </source>
</evidence>
<keyword evidence="13" id="KW-1185">Reference proteome</keyword>
<organism>
    <name type="scientific">Pediculus humanus subsp. corporis</name>
    <name type="common">Body louse</name>
    <dbReference type="NCBI Taxonomy" id="121224"/>
    <lineage>
        <taxon>Eukaryota</taxon>
        <taxon>Metazoa</taxon>
        <taxon>Ecdysozoa</taxon>
        <taxon>Arthropoda</taxon>
        <taxon>Hexapoda</taxon>
        <taxon>Insecta</taxon>
        <taxon>Pterygota</taxon>
        <taxon>Neoptera</taxon>
        <taxon>Paraneoptera</taxon>
        <taxon>Psocodea</taxon>
        <taxon>Troctomorpha</taxon>
        <taxon>Phthiraptera</taxon>
        <taxon>Anoplura</taxon>
        <taxon>Pediculidae</taxon>
        <taxon>Pediculus</taxon>
    </lineage>
</organism>
<dbReference type="InterPro" id="IPR023797">
    <property type="entry name" value="RNA3'_phos_cyclase_dom"/>
</dbReference>
<evidence type="ECO:0000313" key="11">
    <source>
        <dbReference type="EMBL" id="EEB11475.1"/>
    </source>
</evidence>
<dbReference type="RefSeq" id="XP_002424213.1">
    <property type="nucleotide sequence ID" value="XM_002424168.1"/>
</dbReference>
<dbReference type="GO" id="GO:0005634">
    <property type="term" value="C:nucleus"/>
    <property type="evidence" value="ECO:0007669"/>
    <property type="project" value="TreeGrafter"/>
</dbReference>
<evidence type="ECO:0000256" key="3">
    <source>
        <dbReference type="ARBA" id="ARBA00021428"/>
    </source>
</evidence>
<dbReference type="GO" id="GO:0005524">
    <property type="term" value="F:ATP binding"/>
    <property type="evidence" value="ECO:0007669"/>
    <property type="project" value="UniProtKB-KW"/>
</dbReference>
<dbReference type="FunCoup" id="E0VDL9">
    <property type="interactions" value="1503"/>
</dbReference>
<protein>
    <recommendedName>
        <fullName evidence="3">RNA 3'-terminal phosphate cyclase</fullName>
        <ecNumber evidence="2">6.5.1.4</ecNumber>
    </recommendedName>
</protein>
<evidence type="ECO:0000256" key="7">
    <source>
        <dbReference type="PIRSR" id="PIRSR005378-1"/>
    </source>
</evidence>
<dbReference type="EC" id="6.5.1.4" evidence="2"/>
<evidence type="ECO:0000259" key="9">
    <source>
        <dbReference type="Pfam" id="PF01137"/>
    </source>
</evidence>
<sequence length="359" mass="39128">MAKLVDGAILSGGGQTFRMSIALSSLCQFPVEVFNIRANRPKGGGLSYQHLTGLRLVKELTDAEVKNDTLRSTNVIFEPKRIKSGTFVADTQTGGVTLLLQISLPCILFGSDKSYITLKGGTNVDFAPSIDYTINVFKPMLQKFGADFNCDIFLTENYNEGFIQGNGVISISASPVMSLSPIDLMDFGEVESIKGEAFVSGVLPFSIAKKMAQEAQNLLSKNVKTEISIKPVKFNDSEAFGNGCGINLFAKTTTNIYLGSSILNRDRNVGEEAAKILLDNIKGRRCADEYLQDQLILYMALADGKSRIKVGPITNHTETAIYVAELLTSARFKIDKIDDNDTNVIECTGIGFKNKTKLN</sequence>
<proteinExistence type="inferred from homology"/>
<dbReference type="STRING" id="121224.E0VDL9"/>
<evidence type="ECO:0000256" key="6">
    <source>
        <dbReference type="ARBA" id="ARBA00024481"/>
    </source>
</evidence>
<dbReference type="GO" id="GO:0003963">
    <property type="term" value="F:RNA-3'-phosphate cyclase activity"/>
    <property type="evidence" value="ECO:0007669"/>
    <property type="project" value="UniProtKB-EC"/>
</dbReference>
<comment type="similarity">
    <text evidence="1">Belongs to the RNA 3'-terminal cyclase family. Type 1 subfamily.</text>
</comment>
<dbReference type="InParanoid" id="E0VDL9"/>
<reference evidence="11" key="1">
    <citation type="submission" date="2007-04" db="EMBL/GenBank/DDBJ databases">
        <title>Annotation of Pediculus humanus corporis strain USDA.</title>
        <authorList>
            <person name="Kirkness E."/>
            <person name="Hannick L."/>
            <person name="Hass B."/>
            <person name="Bruggner R."/>
            <person name="Lawson D."/>
            <person name="Bidwell S."/>
            <person name="Joardar V."/>
            <person name="Caler E."/>
            <person name="Walenz B."/>
            <person name="Inman J."/>
            <person name="Schobel S."/>
            <person name="Galinsky K."/>
            <person name="Amedeo P."/>
            <person name="Strausberg R."/>
        </authorList>
    </citation>
    <scope>NUCLEOTIDE SEQUENCE</scope>
    <source>
        <strain evidence="11">USDA</strain>
    </source>
</reference>
<dbReference type="Pfam" id="PF01137">
    <property type="entry name" value="RTC"/>
    <property type="match status" value="1"/>
</dbReference>
<dbReference type="Proteomes" id="UP000009046">
    <property type="component" value="Unassembled WGS sequence"/>
</dbReference>
<feature type="active site" description="Tele-AMP-histidine intermediate" evidence="7">
    <location>
        <position position="316"/>
    </location>
</feature>
<dbReference type="InterPro" id="IPR000228">
    <property type="entry name" value="RNA3'_term_phos_cyc"/>
</dbReference>
<keyword evidence="5 8" id="KW-0547">Nucleotide-binding</keyword>
<dbReference type="Gene3D" id="3.65.10.20">
    <property type="entry name" value="RNA 3'-terminal phosphate cyclase domain"/>
    <property type="match status" value="1"/>
</dbReference>
<dbReference type="EMBL" id="DS235082">
    <property type="protein sequence ID" value="EEB11475.1"/>
    <property type="molecule type" value="Genomic_DNA"/>
</dbReference>
<dbReference type="InterPro" id="IPR013791">
    <property type="entry name" value="RNA3'-term_phos_cycl_insert"/>
</dbReference>
<dbReference type="KEGG" id="phu:Phum_PHUM120180"/>
<dbReference type="PANTHER" id="PTHR11096:SF0">
    <property type="entry name" value="RNA 3'-TERMINAL PHOSPHATE CYCLASE"/>
    <property type="match status" value="1"/>
</dbReference>
<name>E0VDL9_PEDHC</name>
<feature type="domain" description="RNA 3'-terminal phosphate cyclase insert" evidence="10">
    <location>
        <begin position="186"/>
        <end position="282"/>
    </location>
</feature>
<comment type="catalytic activity">
    <reaction evidence="6">
        <text>a 3'-end 3'-phospho-ribonucleotide-RNA + ATP = a 3'-end 2',3'-cyclophospho-ribonucleotide-RNA + AMP + diphosphate</text>
        <dbReference type="Rhea" id="RHEA:23976"/>
        <dbReference type="Rhea" id="RHEA-COMP:10463"/>
        <dbReference type="Rhea" id="RHEA-COMP:10464"/>
        <dbReference type="ChEBI" id="CHEBI:30616"/>
        <dbReference type="ChEBI" id="CHEBI:33019"/>
        <dbReference type="ChEBI" id="CHEBI:83062"/>
        <dbReference type="ChEBI" id="CHEBI:83064"/>
        <dbReference type="ChEBI" id="CHEBI:456215"/>
        <dbReference type="EC" id="6.5.1.4"/>
    </reaction>
</comment>
<feature type="domain" description="RNA 3'-terminal phosphate cyclase" evidence="9">
    <location>
        <begin position="10"/>
        <end position="334"/>
    </location>
</feature>
<gene>
    <name evidence="12" type="primary">8238339</name>
    <name evidence="11" type="ORF">Phum_PHUM120180</name>
</gene>
<dbReference type="InterPro" id="IPR013792">
    <property type="entry name" value="RNA3'P_cycl/enolpyr_Trfase_a/b"/>
</dbReference>
<evidence type="ECO:0000256" key="2">
    <source>
        <dbReference type="ARBA" id="ARBA00012725"/>
    </source>
</evidence>
<dbReference type="InterPro" id="IPR036553">
    <property type="entry name" value="RPTC_insert"/>
</dbReference>
<dbReference type="AlphaFoldDB" id="E0VDL9"/>